<gene>
    <name evidence="1" type="ORF">IAD26_00900</name>
</gene>
<evidence type="ECO:0000313" key="2">
    <source>
        <dbReference type="Proteomes" id="UP000886748"/>
    </source>
</evidence>
<sequence length="102" mass="11603">MALIKTLQRMDGTVLRTYKNKLNGQITHSLRTEIPGKGGIGIKLVKCDEVGNPYKMIDAAKNRYDVYEKAADGSTTLKTKNKFFEFPNLIFNKVCENIFQTR</sequence>
<dbReference type="EMBL" id="DVOD01000008">
    <property type="protein sequence ID" value="HIU91670.1"/>
    <property type="molecule type" value="Genomic_DNA"/>
</dbReference>
<organism evidence="1 2">
    <name type="scientific">Candidatus Limenecus avicola</name>
    <dbReference type="NCBI Taxonomy" id="2840847"/>
    <lineage>
        <taxon>Bacteria</taxon>
        <taxon>Bacillati</taxon>
        <taxon>Bacillota</taxon>
        <taxon>Clostridia</taxon>
        <taxon>Eubacteriales</taxon>
        <taxon>Clostridiaceae</taxon>
        <taxon>Clostridiaceae incertae sedis</taxon>
        <taxon>Candidatus Limenecus</taxon>
    </lineage>
</organism>
<accession>A0A9D1MYU3</accession>
<reference evidence="1" key="1">
    <citation type="submission" date="2020-10" db="EMBL/GenBank/DDBJ databases">
        <authorList>
            <person name="Gilroy R."/>
        </authorList>
    </citation>
    <scope>NUCLEOTIDE SEQUENCE</scope>
    <source>
        <strain evidence="1">CHK154-7741</strain>
    </source>
</reference>
<protein>
    <submittedName>
        <fullName evidence="1">Uncharacterized protein</fullName>
    </submittedName>
</protein>
<comment type="caution">
    <text evidence="1">The sequence shown here is derived from an EMBL/GenBank/DDBJ whole genome shotgun (WGS) entry which is preliminary data.</text>
</comment>
<name>A0A9D1MYU3_9CLOT</name>
<reference evidence="1" key="2">
    <citation type="journal article" date="2021" name="PeerJ">
        <title>Extensive microbial diversity within the chicken gut microbiome revealed by metagenomics and culture.</title>
        <authorList>
            <person name="Gilroy R."/>
            <person name="Ravi A."/>
            <person name="Getino M."/>
            <person name="Pursley I."/>
            <person name="Horton D.L."/>
            <person name="Alikhan N.F."/>
            <person name="Baker D."/>
            <person name="Gharbi K."/>
            <person name="Hall N."/>
            <person name="Watson M."/>
            <person name="Adriaenssens E.M."/>
            <person name="Foster-Nyarko E."/>
            <person name="Jarju S."/>
            <person name="Secka A."/>
            <person name="Antonio M."/>
            <person name="Oren A."/>
            <person name="Chaudhuri R.R."/>
            <person name="La Ragione R."/>
            <person name="Hildebrand F."/>
            <person name="Pallen M.J."/>
        </authorList>
    </citation>
    <scope>NUCLEOTIDE SEQUENCE</scope>
    <source>
        <strain evidence="1">CHK154-7741</strain>
    </source>
</reference>
<dbReference type="AlphaFoldDB" id="A0A9D1MYU3"/>
<dbReference type="Proteomes" id="UP000886748">
    <property type="component" value="Unassembled WGS sequence"/>
</dbReference>
<evidence type="ECO:0000313" key="1">
    <source>
        <dbReference type="EMBL" id="HIU91670.1"/>
    </source>
</evidence>
<proteinExistence type="predicted"/>